<dbReference type="GO" id="GO:0046872">
    <property type="term" value="F:metal ion binding"/>
    <property type="evidence" value="ECO:0007669"/>
    <property type="project" value="UniProtKB-KW"/>
</dbReference>
<accession>A0ABD3QHT1</accession>
<evidence type="ECO:0000256" key="5">
    <source>
        <dbReference type="ARBA" id="ARBA00023004"/>
    </source>
</evidence>
<evidence type="ECO:0008006" key="10">
    <source>
        <dbReference type="Google" id="ProtNLM"/>
    </source>
</evidence>
<evidence type="ECO:0000256" key="4">
    <source>
        <dbReference type="ARBA" id="ARBA00022723"/>
    </source>
</evidence>
<evidence type="ECO:0000256" key="7">
    <source>
        <dbReference type="SAM" id="MobiDB-lite"/>
    </source>
</evidence>
<keyword evidence="9" id="KW-1185">Reference proteome</keyword>
<dbReference type="PANTHER" id="PTHR10762">
    <property type="entry name" value="DIPHTHAMIDE BIOSYNTHESIS PROTEIN"/>
    <property type="match status" value="1"/>
</dbReference>
<organism evidence="8 9">
    <name type="scientific">Cyclotella atomus</name>
    <dbReference type="NCBI Taxonomy" id="382360"/>
    <lineage>
        <taxon>Eukaryota</taxon>
        <taxon>Sar</taxon>
        <taxon>Stramenopiles</taxon>
        <taxon>Ochrophyta</taxon>
        <taxon>Bacillariophyta</taxon>
        <taxon>Coscinodiscophyceae</taxon>
        <taxon>Thalassiosirophycidae</taxon>
        <taxon>Stephanodiscales</taxon>
        <taxon>Stephanodiscaceae</taxon>
        <taxon>Cyclotella</taxon>
    </lineage>
</organism>
<dbReference type="FunFam" id="3.40.50.11860:FF:000001">
    <property type="entry name" value="2-(3-amino-3-carboxypropyl)histidine synthase subunit 2"/>
    <property type="match status" value="1"/>
</dbReference>
<evidence type="ECO:0000313" key="9">
    <source>
        <dbReference type="Proteomes" id="UP001530400"/>
    </source>
</evidence>
<keyword evidence="5" id="KW-0408">Iron</keyword>
<keyword evidence="6" id="KW-0411">Iron-sulfur</keyword>
<evidence type="ECO:0000256" key="1">
    <source>
        <dbReference type="ARBA" id="ARBA00001966"/>
    </source>
</evidence>
<protein>
    <recommendedName>
        <fullName evidence="10">2-(3-amino-3-carboxypropyl)histidine synthase subunit 2</fullName>
    </recommendedName>
</protein>
<dbReference type="SFLD" id="SFLDG01121">
    <property type="entry name" value="Diphthamide_biosynthesis"/>
    <property type="match status" value="1"/>
</dbReference>
<keyword evidence="4" id="KW-0479">Metal-binding</keyword>
<name>A0ABD3QHT1_9STRA</name>
<proteinExistence type="inferred from homology"/>
<dbReference type="PANTHER" id="PTHR10762:SF2">
    <property type="entry name" value="2-(3-AMINO-3-CARBOXYPROPYL)HISTIDINE SYNTHASE SUBUNIT 2"/>
    <property type="match status" value="1"/>
</dbReference>
<dbReference type="InterPro" id="IPR042265">
    <property type="entry name" value="DPH1/DPH2_3"/>
</dbReference>
<comment type="caution">
    <text evidence="8">The sequence shown here is derived from an EMBL/GenBank/DDBJ whole genome shotgun (WGS) entry which is preliminary data.</text>
</comment>
<dbReference type="AlphaFoldDB" id="A0ABD3QHT1"/>
<dbReference type="Pfam" id="PF01866">
    <property type="entry name" value="Diphthamide_syn"/>
    <property type="match status" value="2"/>
</dbReference>
<dbReference type="SFLD" id="SFLDS00032">
    <property type="entry name" value="Radical_SAM_3-amino-3-carboxyp"/>
    <property type="match status" value="1"/>
</dbReference>
<evidence type="ECO:0000256" key="3">
    <source>
        <dbReference type="ARBA" id="ARBA00006179"/>
    </source>
</evidence>
<gene>
    <name evidence="8" type="ORF">ACHAWO_008475</name>
</gene>
<dbReference type="InterPro" id="IPR016435">
    <property type="entry name" value="DPH1/DPH2"/>
</dbReference>
<dbReference type="Gene3D" id="3.40.50.11860">
    <property type="entry name" value="Diphthamide synthesis DPH1/DPH2 domain 3"/>
    <property type="match status" value="1"/>
</dbReference>
<comment type="similarity">
    <text evidence="3">Belongs to the DPH1/DPH2 family. DPH2 subfamily.</text>
</comment>
<dbReference type="EMBL" id="JALLPJ020000190">
    <property type="protein sequence ID" value="KAL3799364.1"/>
    <property type="molecule type" value="Genomic_DNA"/>
</dbReference>
<feature type="compositionally biased region" description="Polar residues" evidence="7">
    <location>
        <begin position="14"/>
        <end position="25"/>
    </location>
</feature>
<dbReference type="GO" id="GO:0051536">
    <property type="term" value="F:iron-sulfur cluster binding"/>
    <property type="evidence" value="ECO:0007669"/>
    <property type="project" value="UniProtKB-KW"/>
</dbReference>
<evidence type="ECO:0000256" key="2">
    <source>
        <dbReference type="ARBA" id="ARBA00005156"/>
    </source>
</evidence>
<feature type="region of interest" description="Disordered" evidence="7">
    <location>
        <begin position="9"/>
        <end position="30"/>
    </location>
</feature>
<dbReference type="InterPro" id="IPR042263">
    <property type="entry name" value="DPH1/DPH2_1"/>
</dbReference>
<dbReference type="NCBIfam" id="TIGR00322">
    <property type="entry name" value="diphth2_R"/>
    <property type="match status" value="2"/>
</dbReference>
<sequence length="674" mass="74326">MAPPRIFFDDGSRAMQSGTESSVTAIQKEASTRGETPIETYYETIRAAKDAVDKLDWTESYRAKLLRSEDAHASEAEADGFTCRVALQFPDELLSDASQVTWLMEGAIASAYNAKFMRQLQQQKKEITPSIQQHLDSPPLVFVLGDSTYGSCCPDEVAAQHLKADVLVHYGYACLSGSNERIPVVYAFGVASADSGTDTMFWRECVHLVAEKINESANVNAEMKSLTLESCSNDESKSFLVLYDLKYHHTIDGLREQLETLDGVASVVLGAIPEQHPNLASRIENLERRCCSDMIGCNSGTCGGNATDNQTPDMCTSESCRQTGCGSQDGIKAASNQDDEYDKETIKEVDQNVYIPRSVGGLVIPDQLDLSRYTLLYIGDDLNMNASDSNTYHNTRLFHILLRCTASDGCAGIWSYSPMQHSLNCQLLESPTSLSDSITLSSFLSRTLRRRYFLVQKAKIASTIGILIGTTTASSTFRLALSRVRNRIQSTGRTAYTFAVGKLATSSSKVSNFAEIDCFVLIACQESIGKFWKMEREEMAVPVITPLELDVALGLRKWDGRYSCDLGDLLRWDEEDGIEDRTSAIDDSSKDTDDDQPFFSMISGKYECSRAPKHNAMNLQDLPGQGQIMEYRSEAAEFLKQRQYQGLDANVGQTEAKAAVLGKAGIASNYGEDL</sequence>
<evidence type="ECO:0000256" key="6">
    <source>
        <dbReference type="ARBA" id="ARBA00023014"/>
    </source>
</evidence>
<evidence type="ECO:0000313" key="8">
    <source>
        <dbReference type="EMBL" id="KAL3799364.1"/>
    </source>
</evidence>
<dbReference type="Gene3D" id="3.40.50.11840">
    <property type="entry name" value="Diphthamide synthesis DPH1/DPH2 domain 1"/>
    <property type="match status" value="1"/>
</dbReference>
<comment type="cofactor">
    <cofactor evidence="1">
        <name>[4Fe-4S] cluster</name>
        <dbReference type="ChEBI" id="CHEBI:49883"/>
    </cofactor>
</comment>
<comment type="pathway">
    <text evidence="2">Protein modification; peptidyl-diphthamide biosynthesis.</text>
</comment>
<dbReference type="Proteomes" id="UP001530400">
    <property type="component" value="Unassembled WGS sequence"/>
</dbReference>
<reference evidence="8 9" key="1">
    <citation type="submission" date="2024-10" db="EMBL/GenBank/DDBJ databases">
        <title>Updated reference genomes for cyclostephanoid diatoms.</title>
        <authorList>
            <person name="Roberts W.R."/>
            <person name="Alverson A.J."/>
        </authorList>
    </citation>
    <scope>NUCLEOTIDE SEQUENCE [LARGE SCALE GENOMIC DNA]</scope>
    <source>
        <strain evidence="8 9">AJA010-31</strain>
    </source>
</reference>